<feature type="compositionally biased region" description="Basic and acidic residues" evidence="1">
    <location>
        <begin position="403"/>
        <end position="415"/>
    </location>
</feature>
<dbReference type="Gene3D" id="1.25.10.10">
    <property type="entry name" value="Leucine-rich Repeat Variant"/>
    <property type="match status" value="1"/>
</dbReference>
<accession>A0A6B0SU21</accession>
<keyword evidence="4" id="KW-1185">Reference proteome</keyword>
<gene>
    <name evidence="3" type="ORF">GRX01_02305</name>
</gene>
<evidence type="ECO:0000313" key="3">
    <source>
        <dbReference type="EMBL" id="MXR40191.1"/>
    </source>
</evidence>
<dbReference type="RefSeq" id="WP_159662965.1">
    <property type="nucleotide sequence ID" value="NZ_WUUS01000001.1"/>
</dbReference>
<evidence type="ECO:0000256" key="2">
    <source>
        <dbReference type="SAM" id="Phobius"/>
    </source>
</evidence>
<name>A0A6B0SU21_9EURY</name>
<evidence type="ECO:0000313" key="4">
    <source>
        <dbReference type="Proteomes" id="UP000437065"/>
    </source>
</evidence>
<keyword evidence="2" id="KW-1133">Transmembrane helix</keyword>
<dbReference type="Pfam" id="PF13646">
    <property type="entry name" value="HEAT_2"/>
    <property type="match status" value="1"/>
</dbReference>
<dbReference type="AlphaFoldDB" id="A0A6B0SU21"/>
<keyword evidence="2" id="KW-0472">Membrane</keyword>
<feature type="compositionally biased region" description="Basic and acidic residues" evidence="1">
    <location>
        <begin position="379"/>
        <end position="389"/>
    </location>
</feature>
<protein>
    <submittedName>
        <fullName evidence="3">HEAT repeat domain-containing protein</fullName>
    </submittedName>
</protein>
<dbReference type="EMBL" id="WUUS01000001">
    <property type="protein sequence ID" value="MXR40191.1"/>
    <property type="molecule type" value="Genomic_DNA"/>
</dbReference>
<feature type="region of interest" description="Disordered" evidence="1">
    <location>
        <begin position="379"/>
        <end position="431"/>
    </location>
</feature>
<organism evidence="3 4">
    <name type="scientific">Halobaculum saliterrae</name>
    <dbReference type="NCBI Taxonomy" id="2073113"/>
    <lineage>
        <taxon>Archaea</taxon>
        <taxon>Methanobacteriati</taxon>
        <taxon>Methanobacteriota</taxon>
        <taxon>Stenosarchaea group</taxon>
        <taxon>Halobacteria</taxon>
        <taxon>Halobacteriales</taxon>
        <taxon>Haloferacaceae</taxon>
        <taxon>Halobaculum</taxon>
    </lineage>
</organism>
<dbReference type="Proteomes" id="UP000437065">
    <property type="component" value="Unassembled WGS sequence"/>
</dbReference>
<reference evidence="3 4" key="1">
    <citation type="submission" date="2019-12" db="EMBL/GenBank/DDBJ databases">
        <title>Isolation and characterization of three novel carbon monoxide-oxidizing members of Halobacteria from salione crusts and soils.</title>
        <authorList>
            <person name="Myers M.R."/>
            <person name="King G.M."/>
        </authorList>
    </citation>
    <scope>NUCLEOTIDE SEQUENCE [LARGE SCALE GENOMIC DNA]</scope>
    <source>
        <strain evidence="3 4">WSA2</strain>
    </source>
</reference>
<keyword evidence="2" id="KW-0812">Transmembrane</keyword>
<comment type="caution">
    <text evidence="3">The sequence shown here is derived from an EMBL/GenBank/DDBJ whole genome shotgun (WGS) entry which is preliminary data.</text>
</comment>
<dbReference type="InterPro" id="IPR011989">
    <property type="entry name" value="ARM-like"/>
</dbReference>
<sequence>MDPVRSFLRSSLRARHRHATSGPLQTGSLGGIDERLVLWVGVVIGSLLVAVFVLTVAVSGYEAWLRRRREAVRDDVRSGLLDRLYDPDEPGWEAWVEGMNGPERHVATDLLDEYLRTLEGADADRLRGLGDALGIGERSRGRLDARDEYARLRALGWLTLLRDVPESVAAGEHDPATPRERAAVARLLYETDPEAYADRAVDVLLADAREPFPAFGTDTLYRLATTDPTAVVERAAADYGRWSPDLLAQVLVVCRAVETGLAGADLSWIVALLEHEAEAVRVEAALTLARFGWRTPIREEAFLRRATDDDSPRARGAGYAMLGAWGDERSVAVLGAALREEPNDRALLAGAEALTDAGVPREEVPERARPAWEWVREQRRYDDRARNVDPGDGEVAVSSDGHGTPDREESERAEIDAFEPGPTEGPPEGGT</sequence>
<proteinExistence type="predicted"/>
<evidence type="ECO:0000256" key="1">
    <source>
        <dbReference type="SAM" id="MobiDB-lite"/>
    </source>
</evidence>
<feature type="transmembrane region" description="Helical" evidence="2">
    <location>
        <begin position="36"/>
        <end position="61"/>
    </location>
</feature>
<dbReference type="OrthoDB" id="169654at2157"/>